<reference evidence="1 2" key="1">
    <citation type="submission" date="2017-12" db="EMBL/GenBank/DDBJ databases">
        <title>Phylogenetic diversity of female urinary microbiome.</title>
        <authorList>
            <person name="Thomas-White K."/>
            <person name="Wolfe A.J."/>
        </authorList>
    </citation>
    <scope>NUCLEOTIDE SEQUENCE [LARGE SCALE GENOMIC DNA]</scope>
    <source>
        <strain evidence="1 2">UMB0898</strain>
    </source>
</reference>
<dbReference type="InterPro" id="IPR029033">
    <property type="entry name" value="His_PPase_superfam"/>
</dbReference>
<evidence type="ECO:0000313" key="1">
    <source>
        <dbReference type="EMBL" id="PKY88234.1"/>
    </source>
</evidence>
<dbReference type="GO" id="GO:0016791">
    <property type="term" value="F:phosphatase activity"/>
    <property type="evidence" value="ECO:0007669"/>
    <property type="project" value="TreeGrafter"/>
</dbReference>
<dbReference type="SUPFAM" id="SSF53254">
    <property type="entry name" value="Phosphoglycerate mutase-like"/>
    <property type="match status" value="1"/>
</dbReference>
<organism evidence="1 2">
    <name type="scientific">Falseniella ignava</name>
    <dbReference type="NCBI Taxonomy" id="137730"/>
    <lineage>
        <taxon>Bacteria</taxon>
        <taxon>Bacillati</taxon>
        <taxon>Bacillota</taxon>
        <taxon>Bacilli</taxon>
        <taxon>Lactobacillales</taxon>
        <taxon>Aerococcaceae</taxon>
        <taxon>Falseniella</taxon>
    </lineage>
</organism>
<dbReference type="InterPro" id="IPR013078">
    <property type="entry name" value="His_Pase_superF_clade-1"/>
</dbReference>
<dbReference type="Gene3D" id="3.40.50.1240">
    <property type="entry name" value="Phosphoglycerate mutase-like"/>
    <property type="match status" value="1"/>
</dbReference>
<dbReference type="PANTHER" id="PTHR48100">
    <property type="entry name" value="BROAD-SPECIFICITY PHOSPHATASE YOR283W-RELATED"/>
    <property type="match status" value="1"/>
</dbReference>
<proteinExistence type="predicted"/>
<dbReference type="OrthoDB" id="2185101at2"/>
<name>A0A2I1JXX6_9LACT</name>
<dbReference type="RefSeq" id="WP_006701319.1">
    <property type="nucleotide sequence ID" value="NZ_PKHE01000015.1"/>
</dbReference>
<sequence length="187" mass="22004">MTTVYFIRHCHPNYLNLDDRQRELTDKGLLDRERVTDFLKDKHVNYAYSSPYRRSYDTIKPFAAKVGIQIQIVEDFRERAIGHVWQKPEVDYITKQWADFDYHLSGGESINQVQQRNIRALEHIIRQHPMQTIVIGSHGTAMSAIANYYDTSFGVEDTLRIKDQMPWVVELNFDDSGHCIAVREWDI</sequence>
<dbReference type="Pfam" id="PF00300">
    <property type="entry name" value="His_Phos_1"/>
    <property type="match status" value="1"/>
</dbReference>
<protein>
    <submittedName>
        <fullName evidence="1">Histidine phosphatase family protein</fullName>
    </submittedName>
</protein>
<dbReference type="AlphaFoldDB" id="A0A2I1JXX6"/>
<evidence type="ECO:0000313" key="2">
    <source>
        <dbReference type="Proteomes" id="UP000234384"/>
    </source>
</evidence>
<dbReference type="InterPro" id="IPR050275">
    <property type="entry name" value="PGM_Phosphatase"/>
</dbReference>
<dbReference type="PANTHER" id="PTHR48100:SF59">
    <property type="entry name" value="ADENOSYLCOBALAMIN_ALPHA-RIBAZOLE PHOSPHATASE"/>
    <property type="match status" value="1"/>
</dbReference>
<comment type="caution">
    <text evidence="1">The sequence shown here is derived from an EMBL/GenBank/DDBJ whole genome shotgun (WGS) entry which is preliminary data.</text>
</comment>
<dbReference type="GO" id="GO:0005737">
    <property type="term" value="C:cytoplasm"/>
    <property type="evidence" value="ECO:0007669"/>
    <property type="project" value="TreeGrafter"/>
</dbReference>
<gene>
    <name evidence="1" type="ORF">CYJ57_05990</name>
</gene>
<dbReference type="EMBL" id="PKHE01000015">
    <property type="protein sequence ID" value="PKY88234.1"/>
    <property type="molecule type" value="Genomic_DNA"/>
</dbReference>
<accession>A0A2I1JXX6</accession>
<dbReference type="Proteomes" id="UP000234384">
    <property type="component" value="Unassembled WGS sequence"/>
</dbReference>